<keyword evidence="2" id="KW-0472">Membrane</keyword>
<organism evidence="3 4">
    <name type="scientific">Zhihengliuella alba</name>
    <dbReference type="NCBI Taxonomy" id="547018"/>
    <lineage>
        <taxon>Bacteria</taxon>
        <taxon>Bacillati</taxon>
        <taxon>Actinomycetota</taxon>
        <taxon>Actinomycetes</taxon>
        <taxon>Micrococcales</taxon>
        <taxon>Micrococcaceae</taxon>
        <taxon>Zhihengliuella</taxon>
    </lineage>
</organism>
<feature type="transmembrane region" description="Helical" evidence="2">
    <location>
        <begin position="32"/>
        <end position="55"/>
    </location>
</feature>
<keyword evidence="4" id="KW-1185">Reference proteome</keyword>
<keyword evidence="2" id="KW-0812">Transmembrane</keyword>
<name>A0ABP7CKX7_9MICC</name>
<protein>
    <recommendedName>
        <fullName evidence="5">Pilus assembly protein</fullName>
    </recommendedName>
</protein>
<keyword evidence="2" id="KW-1133">Transmembrane helix</keyword>
<gene>
    <name evidence="3" type="ORF">GCM10022377_00690</name>
</gene>
<evidence type="ECO:0000256" key="2">
    <source>
        <dbReference type="SAM" id="Phobius"/>
    </source>
</evidence>
<dbReference type="Proteomes" id="UP001501536">
    <property type="component" value="Unassembled WGS sequence"/>
</dbReference>
<evidence type="ECO:0008006" key="5">
    <source>
        <dbReference type="Google" id="ProtNLM"/>
    </source>
</evidence>
<sequence length="161" mass="16569">MTDDTLVGPARVCRPTGRRTNPGPRIVWRDDAGSAIVEFTMLGVLLLVPLVYLVLAASQLQAASYAAVAAADHGAQVFAVAPDEPSGAARAGDAVQRAVANMELGTNEAEMTYRCHGGCMSRDGAVTVTVHVPVPLPLLPAGVEASVGSVSAESTRVFGTL</sequence>
<comment type="caution">
    <text evidence="3">The sequence shown here is derived from an EMBL/GenBank/DDBJ whole genome shotgun (WGS) entry which is preliminary data.</text>
</comment>
<feature type="region of interest" description="Disordered" evidence="1">
    <location>
        <begin position="1"/>
        <end position="21"/>
    </location>
</feature>
<evidence type="ECO:0000313" key="3">
    <source>
        <dbReference type="EMBL" id="GAA3692213.1"/>
    </source>
</evidence>
<evidence type="ECO:0000313" key="4">
    <source>
        <dbReference type="Proteomes" id="UP001501536"/>
    </source>
</evidence>
<proteinExistence type="predicted"/>
<evidence type="ECO:0000256" key="1">
    <source>
        <dbReference type="SAM" id="MobiDB-lite"/>
    </source>
</evidence>
<dbReference type="RefSeq" id="WP_344878328.1">
    <property type="nucleotide sequence ID" value="NZ_BAABCJ010000001.1"/>
</dbReference>
<dbReference type="EMBL" id="BAABCJ010000001">
    <property type="protein sequence ID" value="GAA3692213.1"/>
    <property type="molecule type" value="Genomic_DNA"/>
</dbReference>
<accession>A0ABP7CKX7</accession>
<reference evidence="4" key="1">
    <citation type="journal article" date="2019" name="Int. J. Syst. Evol. Microbiol.">
        <title>The Global Catalogue of Microorganisms (GCM) 10K type strain sequencing project: providing services to taxonomists for standard genome sequencing and annotation.</title>
        <authorList>
            <consortium name="The Broad Institute Genomics Platform"/>
            <consortium name="The Broad Institute Genome Sequencing Center for Infectious Disease"/>
            <person name="Wu L."/>
            <person name="Ma J."/>
        </authorList>
    </citation>
    <scope>NUCLEOTIDE SEQUENCE [LARGE SCALE GENOMIC DNA]</scope>
    <source>
        <strain evidence="4">JCM 16961</strain>
    </source>
</reference>